<evidence type="ECO:0000313" key="1">
    <source>
        <dbReference type="EMBL" id="MBB5063606.1"/>
    </source>
</evidence>
<evidence type="ECO:0008006" key="3">
    <source>
        <dbReference type="Google" id="ProtNLM"/>
    </source>
</evidence>
<evidence type="ECO:0000313" key="2">
    <source>
        <dbReference type="Proteomes" id="UP000584867"/>
    </source>
</evidence>
<proteinExistence type="predicted"/>
<comment type="caution">
    <text evidence="1">The sequence shown here is derived from an EMBL/GenBank/DDBJ whole genome shotgun (WGS) entry which is preliminary data.</text>
</comment>
<dbReference type="EMBL" id="JACHIO010000007">
    <property type="protein sequence ID" value="MBB5063606.1"/>
    <property type="molecule type" value="Genomic_DNA"/>
</dbReference>
<reference evidence="1 2" key="1">
    <citation type="submission" date="2020-08" db="EMBL/GenBank/DDBJ databases">
        <title>Genomic Encyclopedia of Type Strains, Phase IV (KMG-V): Genome sequencing to study the core and pangenomes of soil and plant-associated prokaryotes.</title>
        <authorList>
            <person name="Whitman W."/>
        </authorList>
    </citation>
    <scope>NUCLEOTIDE SEQUENCE [LARGE SCALE GENOMIC DNA]</scope>
    <source>
        <strain evidence="1 2">X5P3</strain>
    </source>
</reference>
<organism evidence="1 2">
    <name type="scientific">Granulicella mallensis</name>
    <dbReference type="NCBI Taxonomy" id="940614"/>
    <lineage>
        <taxon>Bacteria</taxon>
        <taxon>Pseudomonadati</taxon>
        <taxon>Acidobacteriota</taxon>
        <taxon>Terriglobia</taxon>
        <taxon>Terriglobales</taxon>
        <taxon>Acidobacteriaceae</taxon>
        <taxon>Granulicella</taxon>
    </lineage>
</organism>
<name>A0A7W7ZP49_9BACT</name>
<accession>A0A7W7ZP49</accession>
<dbReference type="PANTHER" id="PTHR40045">
    <property type="entry name" value="YCGG FAMILY PROTEIN"/>
    <property type="match status" value="1"/>
</dbReference>
<dbReference type="InterPro" id="IPR014988">
    <property type="entry name" value="Uncharacterised_YqcI/YcgG"/>
</dbReference>
<dbReference type="Proteomes" id="UP000584867">
    <property type="component" value="Unassembled WGS sequence"/>
</dbReference>
<dbReference type="RefSeq" id="WP_184254915.1">
    <property type="nucleotide sequence ID" value="NZ_JACHIO010000007.1"/>
</dbReference>
<protein>
    <recommendedName>
        <fullName evidence="3">YqcI/YcgG family protein</fullName>
    </recommendedName>
</protein>
<dbReference type="Pfam" id="PF08892">
    <property type="entry name" value="YqcI_YcgG"/>
    <property type="match status" value="1"/>
</dbReference>
<dbReference type="PANTHER" id="PTHR40045:SF1">
    <property type="entry name" value="YQCI_YCGG FAMILY PROTEIN"/>
    <property type="match status" value="1"/>
</dbReference>
<gene>
    <name evidence="1" type="ORF">HDF15_001951</name>
</gene>
<dbReference type="AlphaFoldDB" id="A0A7W7ZP49"/>
<sequence length="244" mass="28455">MINTEVSPWISRALHHGVLGITPEESWKLQAYESYRTKLQAANFPCFFGQAGEIRGEMIYTFISKHFPQQFVRDMQEFVTLLDTAEYERCSLVAFCEPDPKITTHAAFVDRFWGLLQMLHKHDRHPALERTPNDPLWEFSFEECEMFVVGSSPTYIQRRSRNLGPGIVLIFQPRRLFIDPATSQPIAADVRYRIHRRMLAYDEMSVHPDIGFYGQPTNREWKQYALPDDNAPETGSCPFHTRRP</sequence>